<name>A0ABD0ZUJ8_CARAN</name>
<proteinExistence type="predicted"/>
<organism evidence="2 3">
    <name type="scientific">Cardamine amara subsp. amara</name>
    <dbReference type="NCBI Taxonomy" id="228776"/>
    <lineage>
        <taxon>Eukaryota</taxon>
        <taxon>Viridiplantae</taxon>
        <taxon>Streptophyta</taxon>
        <taxon>Embryophyta</taxon>
        <taxon>Tracheophyta</taxon>
        <taxon>Spermatophyta</taxon>
        <taxon>Magnoliopsida</taxon>
        <taxon>eudicotyledons</taxon>
        <taxon>Gunneridae</taxon>
        <taxon>Pentapetalae</taxon>
        <taxon>rosids</taxon>
        <taxon>malvids</taxon>
        <taxon>Brassicales</taxon>
        <taxon>Brassicaceae</taxon>
        <taxon>Cardamineae</taxon>
        <taxon>Cardamine</taxon>
    </lineage>
</organism>
<gene>
    <name evidence="2" type="ORF">V5N11_026906</name>
</gene>
<evidence type="ECO:0000313" key="2">
    <source>
        <dbReference type="EMBL" id="KAL1198237.1"/>
    </source>
</evidence>
<keyword evidence="3" id="KW-1185">Reference proteome</keyword>
<evidence type="ECO:0000313" key="3">
    <source>
        <dbReference type="Proteomes" id="UP001558713"/>
    </source>
</evidence>
<protein>
    <submittedName>
        <fullName evidence="2">Uncharacterized protein</fullName>
    </submittedName>
</protein>
<reference evidence="2 3" key="1">
    <citation type="submission" date="2024-04" db="EMBL/GenBank/DDBJ databases">
        <title>Genome assembly C_amara_ONT_v2.</title>
        <authorList>
            <person name="Yant L."/>
            <person name="Moore C."/>
            <person name="Slenker M."/>
        </authorList>
    </citation>
    <scope>NUCLEOTIDE SEQUENCE [LARGE SCALE GENOMIC DNA]</scope>
    <source>
        <tissue evidence="2">Leaf</tissue>
    </source>
</reference>
<comment type="caution">
    <text evidence="2">The sequence shown here is derived from an EMBL/GenBank/DDBJ whole genome shotgun (WGS) entry which is preliminary data.</text>
</comment>
<sequence length="123" mass="14483">MKRERERERERKRHRPDKEEEKEEEEERKMEVVVVDALAAAATVAAAAAVEEEEELWGMRLKAGDVVVDELMTWSTVWLPSCWDVEFVEKNYGVLFNDVMWDDDLWNLNTSTQLPSLDNIRQD</sequence>
<accession>A0ABD0ZUJ8</accession>
<feature type="region of interest" description="Disordered" evidence="1">
    <location>
        <begin position="1"/>
        <end position="28"/>
    </location>
</feature>
<dbReference type="Proteomes" id="UP001558713">
    <property type="component" value="Unassembled WGS sequence"/>
</dbReference>
<dbReference type="AlphaFoldDB" id="A0ABD0ZUJ8"/>
<evidence type="ECO:0000256" key="1">
    <source>
        <dbReference type="SAM" id="MobiDB-lite"/>
    </source>
</evidence>
<dbReference type="EMBL" id="JBANAX010000670">
    <property type="protein sequence ID" value="KAL1198237.1"/>
    <property type="molecule type" value="Genomic_DNA"/>
</dbReference>